<evidence type="ECO:0000313" key="15">
    <source>
        <dbReference type="EMBL" id="KAJ8942044.1"/>
    </source>
</evidence>
<dbReference type="InterPro" id="IPR026846">
    <property type="entry name" value="Nse2(Mms21)"/>
</dbReference>
<comment type="caution">
    <text evidence="15">The sequence shown here is derived from an EMBL/GenBank/DDBJ whole genome shotgun (WGS) entry which is preliminary data.</text>
</comment>
<evidence type="ECO:0000256" key="2">
    <source>
        <dbReference type="ARBA" id="ARBA00004718"/>
    </source>
</evidence>
<keyword evidence="7 13" id="KW-0863">Zinc-finger</keyword>
<keyword evidence="6" id="KW-0479">Metal-binding</keyword>
<keyword evidence="5" id="KW-0808">Transferase</keyword>
<dbReference type="Pfam" id="PF11789">
    <property type="entry name" value="zf-Nse"/>
    <property type="match status" value="1"/>
</dbReference>
<dbReference type="GO" id="GO:0030915">
    <property type="term" value="C:Smc5-Smc6 complex"/>
    <property type="evidence" value="ECO:0007669"/>
    <property type="project" value="InterPro"/>
</dbReference>
<dbReference type="GO" id="GO:0008270">
    <property type="term" value="F:zinc ion binding"/>
    <property type="evidence" value="ECO:0007669"/>
    <property type="project" value="UniProtKB-KW"/>
</dbReference>
<evidence type="ECO:0000256" key="1">
    <source>
        <dbReference type="ARBA" id="ARBA00004123"/>
    </source>
</evidence>
<proteinExistence type="inferred from homology"/>
<dbReference type="PANTHER" id="PTHR21330:SF1">
    <property type="entry name" value="E3 SUMO-PROTEIN LIGASE NSE2"/>
    <property type="match status" value="1"/>
</dbReference>
<evidence type="ECO:0000256" key="3">
    <source>
        <dbReference type="ARBA" id="ARBA00008212"/>
    </source>
</evidence>
<dbReference type="PANTHER" id="PTHR21330">
    <property type="entry name" value="E3 SUMO-PROTEIN LIGASE NSE2"/>
    <property type="match status" value="1"/>
</dbReference>
<evidence type="ECO:0000256" key="7">
    <source>
        <dbReference type="ARBA" id="ARBA00022771"/>
    </source>
</evidence>
<comment type="pathway">
    <text evidence="2">Protein modification; protein sumoylation.</text>
</comment>
<dbReference type="InterPro" id="IPR013083">
    <property type="entry name" value="Znf_RING/FYVE/PHD"/>
</dbReference>
<dbReference type="Proteomes" id="UP001162162">
    <property type="component" value="Unassembled WGS sequence"/>
</dbReference>
<evidence type="ECO:0000256" key="4">
    <source>
        <dbReference type="ARBA" id="ARBA00020923"/>
    </source>
</evidence>
<keyword evidence="10" id="KW-0539">Nucleus</keyword>
<gene>
    <name evidence="15" type="ORF">NQ318_002799</name>
</gene>
<sequence length="229" mass="26935">MSLRERHEQILDNCVESLKSWKELIAEYLDGEEKTAELEKLQQVAKDYCDLDSMFQRSMKVIQKVEEQLNEDETPSKDVQKLYEGNLKKDLEAPEENYKDSDVWQRIFRGVSDVMEVTQKERVIDESEFEDLGDSMLCSNVFAPPIDPISKTVIRNPYKNKRCKHIYEYATIVSYIRQLKRKAKCPYIGCKNNRLLMDDLVKDDQLRVQITQYIESQCDEESQGEEDVL</sequence>
<evidence type="ECO:0000259" key="14">
    <source>
        <dbReference type="PROSITE" id="PS51044"/>
    </source>
</evidence>
<protein>
    <recommendedName>
        <fullName evidence="4">E3 SUMO-protein ligase NSE2</fullName>
    </recommendedName>
    <alternativeName>
        <fullName evidence="11">E3 SUMO-protein transferase NSE2</fullName>
    </alternativeName>
    <alternativeName>
        <fullName evidence="12">Non-structural maintenance of chromosomes element 2 homolog</fullName>
    </alternativeName>
</protein>
<evidence type="ECO:0000313" key="16">
    <source>
        <dbReference type="Proteomes" id="UP001162162"/>
    </source>
</evidence>
<dbReference type="EMBL" id="JAPWTK010000346">
    <property type="protein sequence ID" value="KAJ8942044.1"/>
    <property type="molecule type" value="Genomic_DNA"/>
</dbReference>
<evidence type="ECO:0000256" key="10">
    <source>
        <dbReference type="ARBA" id="ARBA00023242"/>
    </source>
</evidence>
<keyword evidence="16" id="KW-1185">Reference proteome</keyword>
<evidence type="ECO:0000256" key="13">
    <source>
        <dbReference type="PROSITE-ProRule" id="PRU00452"/>
    </source>
</evidence>
<evidence type="ECO:0000256" key="5">
    <source>
        <dbReference type="ARBA" id="ARBA00022679"/>
    </source>
</evidence>
<comment type="similarity">
    <text evidence="3">Belongs to the NSE2 family.</text>
</comment>
<evidence type="ECO:0000256" key="6">
    <source>
        <dbReference type="ARBA" id="ARBA00022723"/>
    </source>
</evidence>
<keyword evidence="9" id="KW-0862">Zinc</keyword>
<dbReference type="CDD" id="cd16651">
    <property type="entry name" value="SPL-RING_NSE2"/>
    <property type="match status" value="1"/>
</dbReference>
<dbReference type="InterPro" id="IPR004181">
    <property type="entry name" value="Znf_MIZ"/>
</dbReference>
<dbReference type="PROSITE" id="PS51044">
    <property type="entry name" value="ZF_SP_RING"/>
    <property type="match status" value="1"/>
</dbReference>
<evidence type="ECO:0000256" key="12">
    <source>
        <dbReference type="ARBA" id="ARBA00032533"/>
    </source>
</evidence>
<dbReference type="GO" id="GO:0016925">
    <property type="term" value="P:protein sumoylation"/>
    <property type="evidence" value="ECO:0007669"/>
    <property type="project" value="TreeGrafter"/>
</dbReference>
<evidence type="ECO:0000256" key="8">
    <source>
        <dbReference type="ARBA" id="ARBA00022786"/>
    </source>
</evidence>
<dbReference type="Gene3D" id="3.30.40.10">
    <property type="entry name" value="Zinc/RING finger domain, C3HC4 (zinc finger)"/>
    <property type="match status" value="1"/>
</dbReference>
<reference evidence="15" key="1">
    <citation type="journal article" date="2023" name="Insect Mol. Biol.">
        <title>Genome sequencing provides insights into the evolution of gene families encoding plant cell wall-degrading enzymes in longhorned beetles.</title>
        <authorList>
            <person name="Shin N.R."/>
            <person name="Okamura Y."/>
            <person name="Kirsch R."/>
            <person name="Pauchet Y."/>
        </authorList>
    </citation>
    <scope>NUCLEOTIDE SEQUENCE</scope>
    <source>
        <strain evidence="15">AMC_N1</strain>
    </source>
</reference>
<comment type="subcellular location">
    <subcellularLocation>
        <location evidence="1">Nucleus</location>
    </subcellularLocation>
</comment>
<dbReference type="GO" id="GO:0005634">
    <property type="term" value="C:nucleus"/>
    <property type="evidence" value="ECO:0007669"/>
    <property type="project" value="UniProtKB-SubCell"/>
</dbReference>
<dbReference type="SUPFAM" id="SSF57850">
    <property type="entry name" value="RING/U-box"/>
    <property type="match status" value="1"/>
</dbReference>
<accession>A0AAV8XTP0</accession>
<keyword evidence="8" id="KW-0833">Ubl conjugation pathway</keyword>
<dbReference type="GO" id="GO:0061665">
    <property type="term" value="F:SUMO ligase activity"/>
    <property type="evidence" value="ECO:0007669"/>
    <property type="project" value="TreeGrafter"/>
</dbReference>
<organism evidence="15 16">
    <name type="scientific">Aromia moschata</name>
    <dbReference type="NCBI Taxonomy" id="1265417"/>
    <lineage>
        <taxon>Eukaryota</taxon>
        <taxon>Metazoa</taxon>
        <taxon>Ecdysozoa</taxon>
        <taxon>Arthropoda</taxon>
        <taxon>Hexapoda</taxon>
        <taxon>Insecta</taxon>
        <taxon>Pterygota</taxon>
        <taxon>Neoptera</taxon>
        <taxon>Endopterygota</taxon>
        <taxon>Coleoptera</taxon>
        <taxon>Polyphaga</taxon>
        <taxon>Cucujiformia</taxon>
        <taxon>Chrysomeloidea</taxon>
        <taxon>Cerambycidae</taxon>
        <taxon>Cerambycinae</taxon>
        <taxon>Callichromatini</taxon>
        <taxon>Aromia</taxon>
    </lineage>
</organism>
<evidence type="ECO:0000256" key="9">
    <source>
        <dbReference type="ARBA" id="ARBA00022833"/>
    </source>
</evidence>
<evidence type="ECO:0000256" key="11">
    <source>
        <dbReference type="ARBA" id="ARBA00031731"/>
    </source>
</evidence>
<dbReference type="GO" id="GO:0000724">
    <property type="term" value="P:double-strand break repair via homologous recombination"/>
    <property type="evidence" value="ECO:0007669"/>
    <property type="project" value="InterPro"/>
</dbReference>
<feature type="domain" description="SP-RING-type" evidence="14">
    <location>
        <begin position="125"/>
        <end position="215"/>
    </location>
</feature>
<name>A0AAV8XTP0_9CUCU</name>
<dbReference type="AlphaFoldDB" id="A0AAV8XTP0"/>